<dbReference type="EMBL" id="JASCZI010062429">
    <property type="protein sequence ID" value="MED6140480.1"/>
    <property type="molecule type" value="Genomic_DNA"/>
</dbReference>
<keyword evidence="2" id="KW-1185">Reference proteome</keyword>
<evidence type="ECO:0000313" key="2">
    <source>
        <dbReference type="Proteomes" id="UP001341840"/>
    </source>
</evidence>
<sequence>MSRRGQSSETRSRTLGDYIVGRDSRTCTISSDSVGQPKKKKFASPKCHCRSYAIIFQSCTKLNPDRFFLGNDIFMARRLKEFEQKVMELDVELKIKVKNDIRGVQDNKCLCFAISCQTFLGGLKPGVGINMKACGSLGLTLVVVGGLTIGCFMRNLAGGGLAGRVEDDSGAGAGAACSSSVGAD</sequence>
<reference evidence="1 2" key="1">
    <citation type="journal article" date="2023" name="Plants (Basel)">
        <title>Bridging the Gap: Combining Genomics and Transcriptomics Approaches to Understand Stylosanthes scabra, an Orphan Legume from the Brazilian Caatinga.</title>
        <authorList>
            <person name="Ferreira-Neto J.R.C."/>
            <person name="da Silva M.D."/>
            <person name="Binneck E."/>
            <person name="de Melo N.F."/>
            <person name="da Silva R.H."/>
            <person name="de Melo A.L.T.M."/>
            <person name="Pandolfi V."/>
            <person name="Bustamante F.O."/>
            <person name="Brasileiro-Vidal A.C."/>
            <person name="Benko-Iseppon A.M."/>
        </authorList>
    </citation>
    <scope>NUCLEOTIDE SEQUENCE [LARGE SCALE GENOMIC DNA]</scope>
    <source>
        <tissue evidence="1">Leaves</tissue>
    </source>
</reference>
<protein>
    <submittedName>
        <fullName evidence="1">Uncharacterized protein</fullName>
    </submittedName>
</protein>
<name>A0ABU6SWJ1_9FABA</name>
<accession>A0ABU6SWJ1</accession>
<evidence type="ECO:0000313" key="1">
    <source>
        <dbReference type="EMBL" id="MED6140480.1"/>
    </source>
</evidence>
<comment type="caution">
    <text evidence="1">The sequence shown here is derived from an EMBL/GenBank/DDBJ whole genome shotgun (WGS) entry which is preliminary data.</text>
</comment>
<dbReference type="Proteomes" id="UP001341840">
    <property type="component" value="Unassembled WGS sequence"/>
</dbReference>
<organism evidence="1 2">
    <name type="scientific">Stylosanthes scabra</name>
    <dbReference type="NCBI Taxonomy" id="79078"/>
    <lineage>
        <taxon>Eukaryota</taxon>
        <taxon>Viridiplantae</taxon>
        <taxon>Streptophyta</taxon>
        <taxon>Embryophyta</taxon>
        <taxon>Tracheophyta</taxon>
        <taxon>Spermatophyta</taxon>
        <taxon>Magnoliopsida</taxon>
        <taxon>eudicotyledons</taxon>
        <taxon>Gunneridae</taxon>
        <taxon>Pentapetalae</taxon>
        <taxon>rosids</taxon>
        <taxon>fabids</taxon>
        <taxon>Fabales</taxon>
        <taxon>Fabaceae</taxon>
        <taxon>Papilionoideae</taxon>
        <taxon>50 kb inversion clade</taxon>
        <taxon>dalbergioids sensu lato</taxon>
        <taxon>Dalbergieae</taxon>
        <taxon>Pterocarpus clade</taxon>
        <taxon>Stylosanthes</taxon>
    </lineage>
</organism>
<gene>
    <name evidence="1" type="ORF">PIB30_093644</name>
</gene>
<proteinExistence type="predicted"/>